<dbReference type="PANTHER" id="PTHR43798:SF31">
    <property type="entry name" value="AB HYDROLASE SUPERFAMILY PROTEIN YCLE"/>
    <property type="match status" value="1"/>
</dbReference>
<dbReference type="SUPFAM" id="SSF53474">
    <property type="entry name" value="alpha/beta-Hydrolases"/>
    <property type="match status" value="1"/>
</dbReference>
<dbReference type="PRINTS" id="PR00111">
    <property type="entry name" value="ABHYDROLASE"/>
</dbReference>
<evidence type="ECO:0000259" key="4">
    <source>
        <dbReference type="Pfam" id="PF00561"/>
    </source>
</evidence>
<evidence type="ECO:0000313" key="6">
    <source>
        <dbReference type="Proteomes" id="UP000037507"/>
    </source>
</evidence>
<dbReference type="InterPro" id="IPR000639">
    <property type="entry name" value="Epox_hydrolase-like"/>
</dbReference>
<dbReference type="GO" id="GO:0016787">
    <property type="term" value="F:hydrolase activity"/>
    <property type="evidence" value="ECO:0007669"/>
    <property type="project" value="UniProtKB-KW"/>
</dbReference>
<evidence type="ECO:0000256" key="3">
    <source>
        <dbReference type="SAM" id="MobiDB-lite"/>
    </source>
</evidence>
<dbReference type="Gene3D" id="3.40.50.1820">
    <property type="entry name" value="alpha/beta hydrolase"/>
    <property type="match status" value="1"/>
</dbReference>
<dbReference type="GO" id="GO:0016020">
    <property type="term" value="C:membrane"/>
    <property type="evidence" value="ECO:0007669"/>
    <property type="project" value="TreeGrafter"/>
</dbReference>
<feature type="region of interest" description="Disordered" evidence="3">
    <location>
        <begin position="35"/>
        <end position="60"/>
    </location>
</feature>
<dbReference type="PANTHER" id="PTHR43798">
    <property type="entry name" value="MONOACYLGLYCEROL LIPASE"/>
    <property type="match status" value="1"/>
</dbReference>
<protein>
    <submittedName>
        <fullName evidence="5">Alpha/beta hydrolase</fullName>
    </submittedName>
</protein>
<accession>A0A2T7U9P5</accession>
<comment type="caution">
    <text evidence="5">The sequence shown here is derived from an EMBL/GenBank/DDBJ whole genome shotgun (WGS) entry which is preliminary data.</text>
</comment>
<dbReference type="OrthoDB" id="9779853at2"/>
<comment type="similarity">
    <text evidence="2">Belongs to the AB hydrolase superfamily. Bacterial non-heme haloperoxidase / perhydrolase family.</text>
</comment>
<dbReference type="Pfam" id="PF00561">
    <property type="entry name" value="Abhydrolase_1"/>
    <property type="match status" value="1"/>
</dbReference>
<dbReference type="AlphaFoldDB" id="A0A2T7U9P5"/>
<dbReference type="InterPro" id="IPR000073">
    <property type="entry name" value="AB_hydrolase_1"/>
</dbReference>
<dbReference type="EMBL" id="LFYT02000032">
    <property type="protein sequence ID" value="PVE41351.1"/>
    <property type="molecule type" value="Genomic_DNA"/>
</dbReference>
<sequence>MVAGPVGVMVGAGVGAVVGALGGTAATLIAEDTSSAPSAFGPSPAPWPPSDPMAAPVSTPTPSVHLHIEDTGGDGRAVLLIHGWPLSGQAWQAQVPVLQAAGYRVVTYDRRGFGRSDKPDSDYSYNTLADDLRQVILERGLQQVTLVGFSMGGGEVARYIERYGESRVHSVVFAAAVPPCLMQSPGNPEGPLTPEKAHAFRQALEQDREAFFETFTHNFFSANGVLQVSEEARQEAVALCRQSAQHAALACMDAFHTTDFRQDLKKLTVPTLVIHGDADAIVPIAGSGERTHHAVPHSQMVRVSGAPHGLNVSHAQAFNEALLQFLKL</sequence>
<organism evidence="5 6">
    <name type="scientific">Limnohabitans planktonicus II-D5</name>
    <dbReference type="NCBI Taxonomy" id="1293045"/>
    <lineage>
        <taxon>Bacteria</taxon>
        <taxon>Pseudomonadati</taxon>
        <taxon>Pseudomonadota</taxon>
        <taxon>Betaproteobacteria</taxon>
        <taxon>Burkholderiales</taxon>
        <taxon>Comamonadaceae</taxon>
        <taxon>Limnohabitans</taxon>
    </lineage>
</organism>
<gene>
    <name evidence="5" type="ORF">H663_017700</name>
</gene>
<proteinExistence type="inferred from homology"/>
<keyword evidence="6" id="KW-1185">Reference proteome</keyword>
<evidence type="ECO:0000313" key="5">
    <source>
        <dbReference type="EMBL" id="PVE41351.1"/>
    </source>
</evidence>
<dbReference type="InterPro" id="IPR050266">
    <property type="entry name" value="AB_hydrolase_sf"/>
</dbReference>
<dbReference type="InterPro" id="IPR029058">
    <property type="entry name" value="AB_hydrolase_fold"/>
</dbReference>
<name>A0A2T7U9P5_9BURK</name>
<feature type="domain" description="AB hydrolase-1" evidence="4">
    <location>
        <begin position="77"/>
        <end position="313"/>
    </location>
</feature>
<dbReference type="Proteomes" id="UP000037507">
    <property type="component" value="Unassembled WGS sequence"/>
</dbReference>
<dbReference type="FunFam" id="3.40.50.1820:FF:000205">
    <property type="entry name" value="Non-haem bromoperoxidase BPO-A2"/>
    <property type="match status" value="1"/>
</dbReference>
<dbReference type="STRING" id="1293045.H663_12050"/>
<keyword evidence="1 5" id="KW-0378">Hydrolase</keyword>
<dbReference type="PRINTS" id="PR00412">
    <property type="entry name" value="EPOXHYDRLASE"/>
</dbReference>
<evidence type="ECO:0000256" key="2">
    <source>
        <dbReference type="ARBA" id="ARBA00038128"/>
    </source>
</evidence>
<reference evidence="5" key="1">
    <citation type="submission" date="2017-04" db="EMBL/GenBank/DDBJ databases">
        <title>Unexpected and diverse lifestyles within the genus Limnohabitans.</title>
        <authorList>
            <person name="Kasalicky V."/>
            <person name="Mehrshad M."/>
            <person name="Andrei S.-A."/>
            <person name="Salcher M."/>
            <person name="Kratochvilova H."/>
            <person name="Simek K."/>
            <person name="Ghai R."/>
        </authorList>
    </citation>
    <scope>NUCLEOTIDE SEQUENCE [LARGE SCALE GENOMIC DNA]</scope>
    <source>
        <strain evidence="5">II-D5</strain>
    </source>
</reference>
<evidence type="ECO:0000256" key="1">
    <source>
        <dbReference type="ARBA" id="ARBA00022801"/>
    </source>
</evidence>